<dbReference type="AlphaFoldDB" id="A0A6A8M8K2"/>
<evidence type="ECO:0000313" key="3">
    <source>
        <dbReference type="EMBL" id="MST68559.1"/>
    </source>
</evidence>
<reference evidence="3" key="1">
    <citation type="submission" date="2019-09" db="EMBL/GenBank/DDBJ databases">
        <title>In-depth cultivation of the pig gut microbiome towards novel bacterial diversity and tailored functional studies.</title>
        <authorList>
            <person name="Wylensek D."/>
            <person name="Hitch T.C.A."/>
            <person name="Clavel T."/>
        </authorList>
    </citation>
    <scope>NUCLEOTIDE SEQUENCE</scope>
    <source>
        <strain evidence="3">RF-744-FAT-WT-3</strain>
    </source>
</reference>
<gene>
    <name evidence="3" type="ORF">FYJ66_03005</name>
</gene>
<evidence type="ECO:0000256" key="2">
    <source>
        <dbReference type="SAM" id="Phobius"/>
    </source>
</evidence>
<keyword evidence="2" id="KW-0812">Transmembrane</keyword>
<feature type="region of interest" description="Disordered" evidence="1">
    <location>
        <begin position="77"/>
        <end position="116"/>
    </location>
</feature>
<feature type="transmembrane region" description="Helical" evidence="2">
    <location>
        <begin position="51"/>
        <end position="69"/>
    </location>
</feature>
<organism evidence="3">
    <name type="scientific">Baileyella intestinalis</name>
    <dbReference type="NCBI Taxonomy" id="2606709"/>
    <lineage>
        <taxon>Bacteria</taxon>
        <taxon>Bacillati</taxon>
        <taxon>Bacillota</taxon>
        <taxon>Clostridia</taxon>
        <taxon>Peptostreptococcales</taxon>
        <taxon>Anaerovoracaceae</taxon>
        <taxon>Baileyella</taxon>
    </lineage>
</organism>
<comment type="caution">
    <text evidence="3">The sequence shown here is derived from an EMBL/GenBank/DDBJ whole genome shotgun (WGS) entry which is preliminary data.</text>
</comment>
<dbReference type="EMBL" id="VUNB01000002">
    <property type="protein sequence ID" value="MST68559.1"/>
    <property type="molecule type" value="Genomic_DNA"/>
</dbReference>
<dbReference type="RefSeq" id="WP_154572028.1">
    <property type="nucleotide sequence ID" value="NZ_DBEZJY010000058.1"/>
</dbReference>
<keyword evidence="2" id="KW-1133">Transmembrane helix</keyword>
<keyword evidence="2" id="KW-0472">Membrane</keyword>
<feature type="transmembrane region" description="Helical" evidence="2">
    <location>
        <begin position="21"/>
        <end position="39"/>
    </location>
</feature>
<protein>
    <submittedName>
        <fullName evidence="3">Uncharacterized protein</fullName>
    </submittedName>
</protein>
<evidence type="ECO:0000256" key="1">
    <source>
        <dbReference type="SAM" id="MobiDB-lite"/>
    </source>
</evidence>
<accession>A0A6A8M8K2</accession>
<sequence length="116" mass="12501">MKGGTVVYMNGFVGRLKRMGWGFLIGFTVIAAFTLFGVLTEGPTTQGFINTLKNGMYGGVGYGLVAFILNPGKAKKAEENEEPVSSGEMVFSDGDSFENEPAVDVTDVDVEKYQDQ</sequence>
<name>A0A6A8M8K2_9FIRM</name>
<proteinExistence type="predicted"/>